<protein>
    <submittedName>
        <fullName evidence="1">Uncharacterized protein</fullName>
    </submittedName>
</protein>
<proteinExistence type="predicted"/>
<sequence>MGATRSGFKGRPCCKKQGKREMIVKGKLMFGLAVIFSITGTGTVAAERVTVPIETLKPAVHLDKPILKLTGGPLILSDSPETYEEEGAFYRDQVKGEFRVFWHHQYGGSGSSHVGVAVTNQSGEAVKLYVKGAGNAVNIYPDVAGEEAMISFINSEKQRKYLKTLSPGESCVWDTEVPSTYTNSGIAQYQAYTKAGHQPAKVTVTTFNYKQNRPVKPEVLPILAGDSHERGTFPHFDRVGTISYPFSLGNAYISISSSPSGQWNDSLPGEYEEGIDATTGQKVINNGNYGVFYRFRLAMVNDLRQFRQVTVYDNPAGGFGHFVIKWKNQLLRSGFLSYKDAWLLDRFSVGSGGRTIKTDLSLPGGAFGPSVLYFTNEPKK</sequence>
<dbReference type="eggNOG" id="COG3291">
    <property type="taxonomic scope" value="Bacteria"/>
</dbReference>
<organism evidence="1 2">
    <name type="scientific">Paenibacillus larvae subsp. larvae DSM 25430</name>
    <dbReference type="NCBI Taxonomy" id="697284"/>
    <lineage>
        <taxon>Bacteria</taxon>
        <taxon>Bacillati</taxon>
        <taxon>Bacillota</taxon>
        <taxon>Bacilli</taxon>
        <taxon>Bacillales</taxon>
        <taxon>Paenibacillaceae</taxon>
        <taxon>Paenibacillus</taxon>
    </lineage>
</organism>
<dbReference type="KEGG" id="plv:ERIC2_c11540"/>
<dbReference type="PATRIC" id="fig|697284.3.peg.1083"/>
<keyword evidence="2" id="KW-1185">Reference proteome</keyword>
<evidence type="ECO:0000313" key="2">
    <source>
        <dbReference type="Proteomes" id="UP000029431"/>
    </source>
</evidence>
<reference evidence="1 2" key="1">
    <citation type="journal article" date="2014" name="PLoS ONE">
        <title>How to Kill the Honey Bee Larva: Genomic Potential and Virulence Mechanisms of Paenibacillus larvae.</title>
        <authorList>
            <person name="Djukic M."/>
            <person name="Brzuszkiewicz E."/>
            <person name="Funfhaus A."/>
            <person name="Voss J."/>
            <person name="Gollnow K."/>
            <person name="Poppinga L."/>
            <person name="Liesegang H."/>
            <person name="Garcia-Gonzalez E."/>
            <person name="Genersch E."/>
            <person name="Daniel R."/>
        </authorList>
    </citation>
    <scope>NUCLEOTIDE SEQUENCE [LARGE SCALE GENOMIC DNA]</scope>
    <source>
        <strain evidence="1 2">DSM 25430</strain>
    </source>
</reference>
<dbReference type="AlphaFoldDB" id="V9W7A2"/>
<name>V9W7A2_9BACL</name>
<evidence type="ECO:0000313" key="1">
    <source>
        <dbReference type="EMBL" id="AHD04987.1"/>
    </source>
</evidence>
<dbReference type="HOGENOM" id="CLU_775773_0_0_9"/>
<dbReference type="Proteomes" id="UP000029431">
    <property type="component" value="Chromosome"/>
</dbReference>
<gene>
    <name evidence="1" type="ORF">ERIC2_c11540</name>
</gene>
<dbReference type="EMBL" id="CP003355">
    <property type="protein sequence ID" value="AHD04987.1"/>
    <property type="molecule type" value="Genomic_DNA"/>
</dbReference>
<accession>V9W7A2</accession>